<keyword evidence="3" id="KW-1185">Reference proteome</keyword>
<dbReference type="OrthoDB" id="2649166at2759"/>
<dbReference type="EMBL" id="KZ301969">
    <property type="protein sequence ID" value="PFH54722.1"/>
    <property type="molecule type" value="Genomic_DNA"/>
</dbReference>
<feature type="compositionally biased region" description="Polar residues" evidence="1">
    <location>
        <begin position="70"/>
        <end position="82"/>
    </location>
</feature>
<feature type="compositionally biased region" description="Low complexity" evidence="1">
    <location>
        <begin position="42"/>
        <end position="62"/>
    </location>
</feature>
<feature type="compositionally biased region" description="Polar residues" evidence="1">
    <location>
        <begin position="95"/>
        <end position="104"/>
    </location>
</feature>
<feature type="compositionally biased region" description="Polar residues" evidence="1">
    <location>
        <begin position="189"/>
        <end position="201"/>
    </location>
</feature>
<accession>A0A2A9P1V1</accession>
<evidence type="ECO:0000256" key="1">
    <source>
        <dbReference type="SAM" id="MobiDB-lite"/>
    </source>
</evidence>
<feature type="compositionally biased region" description="Basic and acidic residues" evidence="1">
    <location>
        <begin position="177"/>
        <end position="188"/>
    </location>
</feature>
<dbReference type="Proteomes" id="UP000242287">
    <property type="component" value="Unassembled WGS sequence"/>
</dbReference>
<dbReference type="AlphaFoldDB" id="A0A2A9P1V1"/>
<reference evidence="2 3" key="1">
    <citation type="submission" date="2014-02" db="EMBL/GenBank/DDBJ databases">
        <title>Transposable element dynamics among asymbiotic and ectomycorrhizal Amanita fungi.</title>
        <authorList>
            <consortium name="DOE Joint Genome Institute"/>
            <person name="Hess J."/>
            <person name="Skrede I."/>
            <person name="Wolfe B."/>
            <person name="LaButti K."/>
            <person name="Ohm R.A."/>
            <person name="Grigoriev I.V."/>
            <person name="Pringle A."/>
        </authorList>
    </citation>
    <scope>NUCLEOTIDE SEQUENCE [LARGE SCALE GENOMIC DNA]</scope>
    <source>
        <strain evidence="2 3">SKay4041</strain>
    </source>
</reference>
<gene>
    <name evidence="2" type="ORF">AMATHDRAFT_264</name>
</gene>
<name>A0A2A9P1V1_9AGAR</name>
<organism evidence="2 3">
    <name type="scientific">Amanita thiersii Skay4041</name>
    <dbReference type="NCBI Taxonomy" id="703135"/>
    <lineage>
        <taxon>Eukaryota</taxon>
        <taxon>Fungi</taxon>
        <taxon>Dikarya</taxon>
        <taxon>Basidiomycota</taxon>
        <taxon>Agaricomycotina</taxon>
        <taxon>Agaricomycetes</taxon>
        <taxon>Agaricomycetidae</taxon>
        <taxon>Agaricales</taxon>
        <taxon>Pluteineae</taxon>
        <taxon>Amanitaceae</taxon>
        <taxon>Amanita</taxon>
    </lineage>
</organism>
<evidence type="ECO:0000313" key="2">
    <source>
        <dbReference type="EMBL" id="PFH54722.1"/>
    </source>
</evidence>
<feature type="region of interest" description="Disordered" evidence="1">
    <location>
        <begin position="177"/>
        <end position="241"/>
    </location>
</feature>
<feature type="compositionally biased region" description="Basic and acidic residues" evidence="1">
    <location>
        <begin position="113"/>
        <end position="127"/>
    </location>
</feature>
<sequence length="546" mass="61038">MQPPRNLHQVDAALDAAYQRIQEVQWNLLGLRERRSFGMSPGHSGITLTGSSGSSQSSRPSSARLPLNQLGRSQRVMASSIDNPERIPPLVFTRAPSQNSQSRTLFRPLPDLSIRRSPSDPPHTHRLDEATTALGRRVAAREASRYATYPLSHQHFPPTIRLDQTSGWVPLRQDHEQRPFLERQRHDSTTGTDTVSSQSPMESVPPNLEDERRSVRSTRTQLSRGSNGSIMDSSASASRNSYSSNSERLSLLSNVSLRNFATPSSTQHTLFEEPTSFFPYESTTPEERDGDDSPADGRLQVDHRRLASDGDEAAQRINLHWDDEFPSNWLIIRDGFAQDSSQNLPSRVAADRVTSSPNHVLLAPQMLNNTPLPSEGTTRRRGWGTFHQNLQNGASAHALPTARLDADGDEIPMDEEEELERMRTEYRLRAQDRIRQLTEITQAPRFYSEVMLTDSPVDDTISPSRSFLQFRSNHDFRSSYGSVGDSIACIGDRVGKMQASNKPVQPYRPNPLPMPLGAMVEVPASNVPQCLHRTVPVSEYASFACR</sequence>
<feature type="region of interest" description="Disordered" evidence="1">
    <location>
        <begin position="264"/>
        <end position="298"/>
    </location>
</feature>
<proteinExistence type="predicted"/>
<evidence type="ECO:0000313" key="3">
    <source>
        <dbReference type="Proteomes" id="UP000242287"/>
    </source>
</evidence>
<feature type="compositionally biased region" description="Low complexity" evidence="1">
    <location>
        <begin position="226"/>
        <end position="241"/>
    </location>
</feature>
<feature type="region of interest" description="Disordered" evidence="1">
    <location>
        <begin position="40"/>
        <end position="127"/>
    </location>
</feature>
<protein>
    <submittedName>
        <fullName evidence="2">Uncharacterized protein</fullName>
    </submittedName>
</protein>